<sequence length="347" mass="37270">MSSSNDRRRVAKEKKAESKHADKAANKRESAAKEREKAQKKAESATRAKSPSVARQRARAANRSEQKAAALDKAAAAESKQEAKASVRAGRAEDSLRSSVVSERRRDELADKRRRKEELAHARRLASERTSGTAVSPAVLPPRTKVRLALLTASPAGEERIRVDQEAREIREALKRAVVGTDIEVTVWPAATTDDVLHALNDDHPDIVHFSGHGSEEGLYFDEPDDVGADGVEYSYSYLGRAFAATDWTPKLVVLNACYSFSGVEDVLSATPAVVAMTESVTDIGAKAFAAKLYAAIGSGQSLQSSFNQAKLALDAVTGEGDKAELITVDGVSAIDFRLVSPPAEGD</sequence>
<proteinExistence type="predicted"/>
<dbReference type="RefSeq" id="WP_274232754.1">
    <property type="nucleotide sequence ID" value="NZ_BAABHQ010000001.1"/>
</dbReference>
<accession>A0ABP9DWK9</accession>
<comment type="caution">
    <text evidence="3">The sequence shown here is derived from an EMBL/GenBank/DDBJ whole genome shotgun (WGS) entry which is preliminary data.</text>
</comment>
<name>A0ABP9DWK9_9PSEU</name>
<dbReference type="Pfam" id="PF12770">
    <property type="entry name" value="CHAT"/>
    <property type="match status" value="1"/>
</dbReference>
<dbReference type="EMBL" id="BAABHQ010000001">
    <property type="protein sequence ID" value="GAA4862226.1"/>
    <property type="molecule type" value="Genomic_DNA"/>
</dbReference>
<feature type="compositionally biased region" description="Basic and acidic residues" evidence="1">
    <location>
        <begin position="1"/>
        <end position="46"/>
    </location>
</feature>
<gene>
    <name evidence="3" type="ORF">GCM10023203_07220</name>
</gene>
<feature type="domain" description="CHAT" evidence="2">
    <location>
        <begin position="145"/>
        <end position="314"/>
    </location>
</feature>
<evidence type="ECO:0000256" key="1">
    <source>
        <dbReference type="SAM" id="MobiDB-lite"/>
    </source>
</evidence>
<feature type="compositionally biased region" description="Basic and acidic residues" evidence="1">
    <location>
        <begin position="79"/>
        <end position="115"/>
    </location>
</feature>
<feature type="compositionally biased region" description="Low complexity" evidence="1">
    <location>
        <begin position="67"/>
        <end position="78"/>
    </location>
</feature>
<evidence type="ECO:0000313" key="4">
    <source>
        <dbReference type="Proteomes" id="UP001500457"/>
    </source>
</evidence>
<keyword evidence="4" id="KW-1185">Reference proteome</keyword>
<evidence type="ECO:0000259" key="2">
    <source>
        <dbReference type="Pfam" id="PF12770"/>
    </source>
</evidence>
<feature type="region of interest" description="Disordered" evidence="1">
    <location>
        <begin position="1"/>
        <end position="115"/>
    </location>
</feature>
<organism evidence="3 4">
    <name type="scientific">Actinomycetospora straminea</name>
    <dbReference type="NCBI Taxonomy" id="663607"/>
    <lineage>
        <taxon>Bacteria</taxon>
        <taxon>Bacillati</taxon>
        <taxon>Actinomycetota</taxon>
        <taxon>Actinomycetes</taxon>
        <taxon>Pseudonocardiales</taxon>
        <taxon>Pseudonocardiaceae</taxon>
        <taxon>Actinomycetospora</taxon>
    </lineage>
</organism>
<dbReference type="InterPro" id="IPR024983">
    <property type="entry name" value="CHAT_dom"/>
</dbReference>
<reference evidence="4" key="1">
    <citation type="journal article" date="2019" name="Int. J. Syst. Evol. Microbiol.">
        <title>The Global Catalogue of Microorganisms (GCM) 10K type strain sequencing project: providing services to taxonomists for standard genome sequencing and annotation.</title>
        <authorList>
            <consortium name="The Broad Institute Genomics Platform"/>
            <consortium name="The Broad Institute Genome Sequencing Center for Infectious Disease"/>
            <person name="Wu L."/>
            <person name="Ma J."/>
        </authorList>
    </citation>
    <scope>NUCLEOTIDE SEQUENCE [LARGE SCALE GENOMIC DNA]</scope>
    <source>
        <strain evidence="4">JCM 17983</strain>
    </source>
</reference>
<dbReference type="Proteomes" id="UP001500457">
    <property type="component" value="Unassembled WGS sequence"/>
</dbReference>
<protein>
    <submittedName>
        <fullName evidence="3">CHAT domain-containing protein</fullName>
    </submittedName>
</protein>
<evidence type="ECO:0000313" key="3">
    <source>
        <dbReference type="EMBL" id="GAA4862226.1"/>
    </source>
</evidence>